<feature type="non-terminal residue" evidence="5">
    <location>
        <position position="1"/>
    </location>
</feature>
<evidence type="ECO:0000256" key="3">
    <source>
        <dbReference type="ARBA" id="ARBA00022691"/>
    </source>
</evidence>
<evidence type="ECO:0000259" key="4">
    <source>
        <dbReference type="Pfam" id="PF00891"/>
    </source>
</evidence>
<keyword evidence="6" id="KW-1185">Reference proteome</keyword>
<protein>
    <recommendedName>
        <fullName evidence="4">O-methyltransferase C-terminal domain-containing protein</fullName>
    </recommendedName>
</protein>
<dbReference type="OrthoDB" id="1606438at2759"/>
<dbReference type="PROSITE" id="PS51683">
    <property type="entry name" value="SAM_OMT_II"/>
    <property type="match status" value="1"/>
</dbReference>
<organism evidence="5 6">
    <name type="scientific">Gossypium schwendimanii</name>
    <name type="common">Cotton</name>
    <dbReference type="NCBI Taxonomy" id="34291"/>
    <lineage>
        <taxon>Eukaryota</taxon>
        <taxon>Viridiplantae</taxon>
        <taxon>Streptophyta</taxon>
        <taxon>Embryophyta</taxon>
        <taxon>Tracheophyta</taxon>
        <taxon>Spermatophyta</taxon>
        <taxon>Magnoliopsida</taxon>
        <taxon>eudicotyledons</taxon>
        <taxon>Gunneridae</taxon>
        <taxon>Pentapetalae</taxon>
        <taxon>rosids</taxon>
        <taxon>malvids</taxon>
        <taxon>Malvales</taxon>
        <taxon>Malvaceae</taxon>
        <taxon>Malvoideae</taxon>
        <taxon>Gossypium</taxon>
    </lineage>
</organism>
<sequence length="112" mass="12089">MKAHGCEIWDLSLRNPNFNKLFNDGLACTSKFITSAILSGYNQGFNSVGSLVDVGGVSKGLISEIIKVYPHIKGVSFDLPHVFSTALAYDGVSHIGGDMFHAIPNIDAFIMK</sequence>
<dbReference type="Proteomes" id="UP000593576">
    <property type="component" value="Unassembled WGS sequence"/>
</dbReference>
<keyword evidence="1" id="KW-0489">Methyltransferase</keyword>
<dbReference type="Gene3D" id="3.40.50.150">
    <property type="entry name" value="Vaccinia Virus protein VP39"/>
    <property type="match status" value="1"/>
</dbReference>
<comment type="caution">
    <text evidence="5">The sequence shown here is derived from an EMBL/GenBank/DDBJ whole genome shotgun (WGS) entry which is preliminary data.</text>
</comment>
<dbReference type="SUPFAM" id="SSF53335">
    <property type="entry name" value="S-adenosyl-L-methionine-dependent methyltransferases"/>
    <property type="match status" value="1"/>
</dbReference>
<dbReference type="GO" id="GO:0032259">
    <property type="term" value="P:methylation"/>
    <property type="evidence" value="ECO:0007669"/>
    <property type="project" value="UniProtKB-KW"/>
</dbReference>
<dbReference type="AlphaFoldDB" id="A0A7J9NBQ4"/>
<name>A0A7J9NBQ4_GOSSC</name>
<dbReference type="GO" id="GO:0008171">
    <property type="term" value="F:O-methyltransferase activity"/>
    <property type="evidence" value="ECO:0007669"/>
    <property type="project" value="InterPro"/>
</dbReference>
<evidence type="ECO:0000313" key="5">
    <source>
        <dbReference type="EMBL" id="MBA0880624.1"/>
    </source>
</evidence>
<accession>A0A7J9NBQ4</accession>
<feature type="domain" description="O-methyltransferase C-terminal" evidence="4">
    <location>
        <begin position="2"/>
        <end position="112"/>
    </location>
</feature>
<keyword evidence="2" id="KW-0808">Transferase</keyword>
<dbReference type="EMBL" id="JABFAF010277884">
    <property type="protein sequence ID" value="MBA0880624.1"/>
    <property type="molecule type" value="Genomic_DNA"/>
</dbReference>
<dbReference type="PANTHER" id="PTHR11746">
    <property type="entry name" value="O-METHYLTRANSFERASE"/>
    <property type="match status" value="1"/>
</dbReference>
<proteinExistence type="predicted"/>
<evidence type="ECO:0000313" key="6">
    <source>
        <dbReference type="Proteomes" id="UP000593576"/>
    </source>
</evidence>
<evidence type="ECO:0000256" key="2">
    <source>
        <dbReference type="ARBA" id="ARBA00022679"/>
    </source>
</evidence>
<dbReference type="InterPro" id="IPR001077">
    <property type="entry name" value="COMT_C"/>
</dbReference>
<dbReference type="Pfam" id="PF00891">
    <property type="entry name" value="Methyltransf_2"/>
    <property type="match status" value="1"/>
</dbReference>
<reference evidence="5 6" key="1">
    <citation type="journal article" date="2019" name="Genome Biol. Evol.">
        <title>Insights into the evolution of the New World diploid cottons (Gossypium, subgenus Houzingenia) based on genome sequencing.</title>
        <authorList>
            <person name="Grover C.E."/>
            <person name="Arick M.A. 2nd"/>
            <person name="Thrash A."/>
            <person name="Conover J.L."/>
            <person name="Sanders W.S."/>
            <person name="Peterson D.G."/>
            <person name="Frelichowski J.E."/>
            <person name="Scheffler J.A."/>
            <person name="Scheffler B.E."/>
            <person name="Wendel J.F."/>
        </authorList>
    </citation>
    <scope>NUCLEOTIDE SEQUENCE [LARGE SCALE GENOMIC DNA]</scope>
    <source>
        <strain evidence="5">1</strain>
        <tissue evidence="5">Leaf</tissue>
    </source>
</reference>
<dbReference type="InterPro" id="IPR029063">
    <property type="entry name" value="SAM-dependent_MTases_sf"/>
</dbReference>
<evidence type="ECO:0000256" key="1">
    <source>
        <dbReference type="ARBA" id="ARBA00022603"/>
    </source>
</evidence>
<keyword evidence="3" id="KW-0949">S-adenosyl-L-methionine</keyword>
<dbReference type="InterPro" id="IPR016461">
    <property type="entry name" value="COMT-like"/>
</dbReference>
<gene>
    <name evidence="5" type="ORF">Goshw_028994</name>
</gene>